<organism evidence="1 2">
    <name type="scientific">Methylobacterium terricola</name>
    <dbReference type="NCBI Taxonomy" id="2583531"/>
    <lineage>
        <taxon>Bacteria</taxon>
        <taxon>Pseudomonadati</taxon>
        <taxon>Pseudomonadota</taxon>
        <taxon>Alphaproteobacteria</taxon>
        <taxon>Hyphomicrobiales</taxon>
        <taxon>Methylobacteriaceae</taxon>
        <taxon>Methylobacterium</taxon>
    </lineage>
</organism>
<accession>A0A5C4L8G4</accession>
<keyword evidence="2" id="KW-1185">Reference proteome</keyword>
<dbReference type="RefSeq" id="WP_139040324.1">
    <property type="nucleotide sequence ID" value="NZ_VDDA01000041.1"/>
</dbReference>
<name>A0A5C4L8G4_9HYPH</name>
<dbReference type="OrthoDB" id="7998163at2"/>
<comment type="caution">
    <text evidence="1">The sequence shown here is derived from an EMBL/GenBank/DDBJ whole genome shotgun (WGS) entry which is preliminary data.</text>
</comment>
<evidence type="ECO:0000313" key="2">
    <source>
        <dbReference type="Proteomes" id="UP000305267"/>
    </source>
</evidence>
<gene>
    <name evidence="1" type="ORF">FF100_33365</name>
</gene>
<reference evidence="1 2" key="1">
    <citation type="submission" date="2019-06" db="EMBL/GenBank/DDBJ databases">
        <title>Genome of Methylobacterium sp. 17Sr1-39.</title>
        <authorList>
            <person name="Seo T."/>
        </authorList>
    </citation>
    <scope>NUCLEOTIDE SEQUENCE [LARGE SCALE GENOMIC DNA]</scope>
    <source>
        <strain evidence="1 2">17Sr1-39</strain>
    </source>
</reference>
<protein>
    <submittedName>
        <fullName evidence="1">Uncharacterized protein</fullName>
    </submittedName>
</protein>
<evidence type="ECO:0000313" key="1">
    <source>
        <dbReference type="EMBL" id="TNC07131.1"/>
    </source>
</evidence>
<sequence length="78" mass="8862">MDSKHIIDQMSRDHACLGQLLRAIDKGRWWNADHPSQLAIELILEEALQIHASVSMIAKLLNHMDVEKPLSVEAPLRL</sequence>
<dbReference type="Proteomes" id="UP000305267">
    <property type="component" value="Unassembled WGS sequence"/>
</dbReference>
<dbReference type="AlphaFoldDB" id="A0A5C4L8G4"/>
<proteinExistence type="predicted"/>
<dbReference type="EMBL" id="VDDA01000041">
    <property type="protein sequence ID" value="TNC07131.1"/>
    <property type="molecule type" value="Genomic_DNA"/>
</dbReference>